<sequence>MIKKGAEVQWKWGNGYAKGKVKETFDHEVTKKLKGTEVTRKGKQGDKALYIQQDDGDYVLKRESEVEHI</sequence>
<feature type="domain" description="Hypervirulence associated protein TUDOR" evidence="1">
    <location>
        <begin position="5"/>
        <end position="66"/>
    </location>
</feature>
<accession>A0A3R8RB00</accession>
<evidence type="ECO:0000313" key="3">
    <source>
        <dbReference type="Proteomes" id="UP000286990"/>
    </source>
</evidence>
<proteinExistence type="predicted"/>
<dbReference type="AlphaFoldDB" id="A0A3R8RB00"/>
<dbReference type="Pfam" id="PF11160">
    <property type="entry name" value="Hva1_TUDOR"/>
    <property type="match status" value="1"/>
</dbReference>
<dbReference type="OrthoDB" id="283968at2"/>
<dbReference type="Proteomes" id="UP000286990">
    <property type="component" value="Unassembled WGS sequence"/>
</dbReference>
<dbReference type="InterPro" id="IPR021331">
    <property type="entry name" value="Hva1_TUDOR"/>
</dbReference>
<reference evidence="3" key="1">
    <citation type="submission" date="2018-12" db="EMBL/GenBank/DDBJ databases">
        <title>Maribacter lutimaris sp. nov., isolated from marine sediment.</title>
        <authorList>
            <person name="Kim K.K."/>
        </authorList>
    </citation>
    <scope>NUCLEOTIDE SEQUENCE [LARGE SCALE GENOMIC DNA]</scope>
    <source>
        <strain evidence="3">PoM-212</strain>
    </source>
</reference>
<organism evidence="2 3">
    <name type="scientific">Maribacter algicola</name>
    <dbReference type="NCBI Taxonomy" id="2498892"/>
    <lineage>
        <taxon>Bacteria</taxon>
        <taxon>Pseudomonadati</taxon>
        <taxon>Bacteroidota</taxon>
        <taxon>Flavobacteriia</taxon>
        <taxon>Flavobacteriales</taxon>
        <taxon>Flavobacteriaceae</taxon>
        <taxon>Maribacter</taxon>
    </lineage>
</organism>
<gene>
    <name evidence="2" type="ORF">DZC72_08910</name>
</gene>
<dbReference type="EMBL" id="QUSX01000001">
    <property type="protein sequence ID" value="RRQ50898.1"/>
    <property type="molecule type" value="Genomic_DNA"/>
</dbReference>
<comment type="caution">
    <text evidence="2">The sequence shown here is derived from an EMBL/GenBank/DDBJ whole genome shotgun (WGS) entry which is preliminary data.</text>
</comment>
<protein>
    <recommendedName>
        <fullName evidence="1">Hypervirulence associated protein TUDOR domain-containing protein</fullName>
    </recommendedName>
</protein>
<keyword evidence="3" id="KW-1185">Reference proteome</keyword>
<evidence type="ECO:0000259" key="1">
    <source>
        <dbReference type="Pfam" id="PF11160"/>
    </source>
</evidence>
<name>A0A3R8RB00_9FLAO</name>
<evidence type="ECO:0000313" key="2">
    <source>
        <dbReference type="EMBL" id="RRQ50898.1"/>
    </source>
</evidence>
<dbReference type="RefSeq" id="WP_125222454.1">
    <property type="nucleotide sequence ID" value="NZ_QUSX01000001.1"/>
</dbReference>